<dbReference type="InterPro" id="IPR009057">
    <property type="entry name" value="Homeodomain-like_sf"/>
</dbReference>
<reference evidence="4" key="1">
    <citation type="submission" date="2019-10" db="EMBL/GenBank/DDBJ databases">
        <title>Conservation and host-specific expression of non-tandemly repeated heterogenous ribosome RNA gene in arbuscular mycorrhizal fungi.</title>
        <authorList>
            <person name="Maeda T."/>
            <person name="Kobayashi Y."/>
            <person name="Nakagawa T."/>
            <person name="Ezawa T."/>
            <person name="Yamaguchi K."/>
            <person name="Bino T."/>
            <person name="Nishimoto Y."/>
            <person name="Shigenobu S."/>
            <person name="Kawaguchi M."/>
        </authorList>
    </citation>
    <scope>NUCLEOTIDE SEQUENCE</scope>
    <source>
        <strain evidence="4">HR1</strain>
    </source>
</reference>
<dbReference type="SUPFAM" id="SSF46689">
    <property type="entry name" value="Homeodomain-like"/>
    <property type="match status" value="2"/>
</dbReference>
<name>A0A8H3LMV7_9GLOM</name>
<dbReference type="InterPro" id="IPR004875">
    <property type="entry name" value="DDE_SF_endonuclease_dom"/>
</dbReference>
<proteinExistence type="predicted"/>
<feature type="compositionally biased region" description="Basic and acidic residues" evidence="2">
    <location>
        <begin position="682"/>
        <end position="706"/>
    </location>
</feature>
<dbReference type="PANTHER" id="PTHR19303">
    <property type="entry name" value="TRANSPOSON"/>
    <property type="match status" value="1"/>
</dbReference>
<feature type="domain" description="HTH CENPB-type" evidence="3">
    <location>
        <begin position="201"/>
        <end position="272"/>
    </location>
</feature>
<dbReference type="EMBL" id="BLAL01000176">
    <property type="protein sequence ID" value="GES88184.1"/>
    <property type="molecule type" value="Genomic_DNA"/>
</dbReference>
<organism evidence="4 5">
    <name type="scientific">Rhizophagus clarus</name>
    <dbReference type="NCBI Taxonomy" id="94130"/>
    <lineage>
        <taxon>Eukaryota</taxon>
        <taxon>Fungi</taxon>
        <taxon>Fungi incertae sedis</taxon>
        <taxon>Mucoromycota</taxon>
        <taxon>Glomeromycotina</taxon>
        <taxon>Glomeromycetes</taxon>
        <taxon>Glomerales</taxon>
        <taxon>Glomeraceae</taxon>
        <taxon>Rhizophagus</taxon>
    </lineage>
</organism>
<dbReference type="InterPro" id="IPR006600">
    <property type="entry name" value="HTH_CenpB_DNA-bd_dom"/>
</dbReference>
<evidence type="ECO:0000313" key="5">
    <source>
        <dbReference type="Proteomes" id="UP000615446"/>
    </source>
</evidence>
<dbReference type="GO" id="GO:0005634">
    <property type="term" value="C:nucleus"/>
    <property type="evidence" value="ECO:0007669"/>
    <property type="project" value="TreeGrafter"/>
</dbReference>
<evidence type="ECO:0000256" key="1">
    <source>
        <dbReference type="ARBA" id="ARBA00023125"/>
    </source>
</evidence>
<dbReference type="InterPro" id="IPR050863">
    <property type="entry name" value="CenT-Element_Derived"/>
</dbReference>
<evidence type="ECO:0000313" key="4">
    <source>
        <dbReference type="EMBL" id="GES88184.1"/>
    </source>
</evidence>
<comment type="caution">
    <text evidence="4">The sequence shown here is derived from an EMBL/GenBank/DDBJ whole genome shotgun (WGS) entry which is preliminary data.</text>
</comment>
<feature type="region of interest" description="Disordered" evidence="2">
    <location>
        <begin position="657"/>
        <end position="707"/>
    </location>
</feature>
<dbReference type="AlphaFoldDB" id="A0A8H3LMV7"/>
<dbReference type="InterPro" id="IPR036397">
    <property type="entry name" value="RNaseH_sf"/>
</dbReference>
<dbReference type="Pfam" id="PF03221">
    <property type="entry name" value="HTH_Tnp_Tc5"/>
    <property type="match status" value="1"/>
</dbReference>
<dbReference type="PANTHER" id="PTHR19303:SF73">
    <property type="entry name" value="PROTEIN PDC2"/>
    <property type="match status" value="1"/>
</dbReference>
<dbReference type="OrthoDB" id="162969at2759"/>
<evidence type="ECO:0000256" key="2">
    <source>
        <dbReference type="SAM" id="MobiDB-lite"/>
    </source>
</evidence>
<dbReference type="GO" id="GO:0003677">
    <property type="term" value="F:DNA binding"/>
    <property type="evidence" value="ECO:0007669"/>
    <property type="project" value="UniProtKB-KW"/>
</dbReference>
<dbReference type="Pfam" id="PF03184">
    <property type="entry name" value="DDE_1"/>
    <property type="match status" value="1"/>
</dbReference>
<keyword evidence="1" id="KW-0238">DNA-binding</keyword>
<accession>A0A8H3LMV7</accession>
<dbReference type="Gene3D" id="1.10.10.60">
    <property type="entry name" value="Homeodomain-like"/>
    <property type="match status" value="2"/>
</dbReference>
<evidence type="ECO:0000259" key="3">
    <source>
        <dbReference type="PROSITE" id="PS51253"/>
    </source>
</evidence>
<dbReference type="Gene3D" id="3.30.420.10">
    <property type="entry name" value="Ribonuclease H-like superfamily/Ribonuclease H"/>
    <property type="match status" value="1"/>
</dbReference>
<dbReference type="Proteomes" id="UP000615446">
    <property type="component" value="Unassembled WGS sequence"/>
</dbReference>
<dbReference type="PROSITE" id="PS51253">
    <property type="entry name" value="HTH_CENPB"/>
    <property type="match status" value="1"/>
</dbReference>
<protein>
    <submittedName>
        <fullName evidence="4">Tigger transposable element-derived protein 6-like</fullName>
    </submittedName>
</protein>
<sequence length="780" mass="91065">MEEKPKNLWKDVFNDYQYHVTISTTESEDVDERVVYIEDLEKRKQVYGICGECKEPEGGFGKIYSAEWPEGYIYNWDIENQEWHRVHREKYVLKSLKNSSNNISSDFLNEIKSYLQIYLYDIIQCYGITQDPNTRDYMMPRKRVTLTKAQKYQLCLDYQKKPRLTQEQLAIQYGIKQNTVSDILKNKDKWLLLDLDSEESKKQRERPVQFPEVEEAMTLWVTNALEADLVINTDILREKAEFFARSFEVNNFKASNGWISNFKKRHNMKEYVKWGEAASAPLETLNEERQKLREIIKDYDLNDVFNCDETGLYWDLEPSKTLARGPLSGKKKSKKRVTILLTCNATGTEKLTPFFIHTSKNPRALKGKKKDDLPVNYYWNKTAWMQVSIWNDYLKKLDTKMRLQNRKILLLVDNAPVHITNENTQLTNVTLHFLPPNTTSHLQPCDAGIINSFKAKYRKLLVKNRVEAYEISQQLNKGADSLNIHDAIVFCTNAWNAVTQETIYNCWKHTGILPLVNQEEVDESVNQLGEDNQVEREEIQFLIDQLPFDDHMDADEFIHVDDHLKSNEGLTDEEIISLVNLDKNELEVESDEEIPSVISKVQALNDLDDLVMFFKYSSLNNSINQSELNTLQKLRHEVLRSHITDLKQATLDSYFTSNPNNWNDEIENSKDSKDSEDDEDIENVRDNENNEDCENNKNTKDGENSQKSEIYSQIKECDKIGEKKFKIRSNFESKSKNIQTHPQAIYTSRLINFNNLPKPVNSTYLSPIQVNTECLDCLIK</sequence>
<gene>
    <name evidence="4" type="ORF">RCL2_001515300</name>
</gene>
<dbReference type="SMART" id="SM00674">
    <property type="entry name" value="CENPB"/>
    <property type="match status" value="1"/>
</dbReference>